<gene>
    <name evidence="2" type="ORF">LCGC14_0812700</name>
</gene>
<organism evidence="2">
    <name type="scientific">marine sediment metagenome</name>
    <dbReference type="NCBI Taxonomy" id="412755"/>
    <lineage>
        <taxon>unclassified sequences</taxon>
        <taxon>metagenomes</taxon>
        <taxon>ecological metagenomes</taxon>
    </lineage>
</organism>
<protein>
    <submittedName>
        <fullName evidence="2">Uncharacterized protein</fullName>
    </submittedName>
</protein>
<feature type="compositionally biased region" description="Gly residues" evidence="1">
    <location>
        <begin position="23"/>
        <end position="39"/>
    </location>
</feature>
<evidence type="ECO:0000256" key="1">
    <source>
        <dbReference type="SAM" id="MobiDB-lite"/>
    </source>
</evidence>
<feature type="region of interest" description="Disordered" evidence="1">
    <location>
        <begin position="1"/>
        <end position="41"/>
    </location>
</feature>
<name>A0A0F9S621_9ZZZZ</name>
<reference evidence="2" key="1">
    <citation type="journal article" date="2015" name="Nature">
        <title>Complex archaea that bridge the gap between prokaryotes and eukaryotes.</title>
        <authorList>
            <person name="Spang A."/>
            <person name="Saw J.H."/>
            <person name="Jorgensen S.L."/>
            <person name="Zaremba-Niedzwiedzka K."/>
            <person name="Martijn J."/>
            <person name="Lind A.E."/>
            <person name="van Eijk R."/>
            <person name="Schleper C."/>
            <person name="Guy L."/>
            <person name="Ettema T.J."/>
        </authorList>
    </citation>
    <scope>NUCLEOTIDE SEQUENCE</scope>
</reference>
<dbReference type="EMBL" id="LAZR01002245">
    <property type="protein sequence ID" value="KKN32546.1"/>
    <property type="molecule type" value="Genomic_DNA"/>
</dbReference>
<evidence type="ECO:0000313" key="2">
    <source>
        <dbReference type="EMBL" id="KKN32546.1"/>
    </source>
</evidence>
<proteinExistence type="predicted"/>
<comment type="caution">
    <text evidence="2">The sequence shown here is derived from an EMBL/GenBank/DDBJ whole genome shotgun (WGS) entry which is preliminary data.</text>
</comment>
<dbReference type="AlphaFoldDB" id="A0A0F9S621"/>
<accession>A0A0F9S621</accession>
<sequence length="107" mass="11164">MGVHSDQPSPQPFQIPANPVGPGSLGGPAGIGGPGGLGGSKQLKIRQMANAAKQRGAQQVARLKQMTSGVQHSAPMPATPNMVTSAEQTLVNRRDMIDRFIHKVIFG</sequence>